<dbReference type="PANTHER" id="PTHR30006">
    <property type="entry name" value="THIAMINE-BINDING PERIPLASMIC PROTEIN-RELATED"/>
    <property type="match status" value="1"/>
</dbReference>
<dbReference type="Gene3D" id="3.40.190.10">
    <property type="entry name" value="Periplasmic binding protein-like II"/>
    <property type="match status" value="2"/>
</dbReference>
<dbReference type="RefSeq" id="WP_324716841.1">
    <property type="nucleotide sequence ID" value="NZ_CP141615.1"/>
</dbReference>
<proteinExistence type="predicted"/>
<dbReference type="PRINTS" id="PR00909">
    <property type="entry name" value="SPERMDNBNDNG"/>
</dbReference>
<protein>
    <submittedName>
        <fullName evidence="2">ABC transporter substrate-binding protein</fullName>
    </submittedName>
</protein>
<evidence type="ECO:0000313" key="2">
    <source>
        <dbReference type="EMBL" id="WRP17571.1"/>
    </source>
</evidence>
<keyword evidence="1" id="KW-0732">Signal</keyword>
<dbReference type="PANTHER" id="PTHR30006:SF2">
    <property type="entry name" value="ABC TRANSPORTER SUBSTRATE-BINDING PROTEIN"/>
    <property type="match status" value="1"/>
</dbReference>
<organism evidence="2 3">
    <name type="scientific">Carboxydichorda subterranea</name>
    <dbReference type="NCBI Taxonomy" id="3109565"/>
    <lineage>
        <taxon>Bacteria</taxon>
        <taxon>Bacillati</taxon>
        <taxon>Bacillota</taxon>
        <taxon>Limnochordia</taxon>
        <taxon>Limnochordales</taxon>
        <taxon>Geochordaceae</taxon>
        <taxon>Carboxydichorda</taxon>
    </lineage>
</organism>
<evidence type="ECO:0000313" key="3">
    <source>
        <dbReference type="Proteomes" id="UP001332192"/>
    </source>
</evidence>
<dbReference type="EMBL" id="CP141615">
    <property type="protein sequence ID" value="WRP17571.1"/>
    <property type="molecule type" value="Genomic_DNA"/>
</dbReference>
<dbReference type="InterPro" id="IPR006059">
    <property type="entry name" value="SBP"/>
</dbReference>
<gene>
    <name evidence="2" type="ORF">U7230_00700</name>
</gene>
<dbReference type="CDD" id="cd13589">
    <property type="entry name" value="PBP2_polyamine_RpCGA009"/>
    <property type="match status" value="1"/>
</dbReference>
<dbReference type="SUPFAM" id="SSF53850">
    <property type="entry name" value="Periplasmic binding protein-like II"/>
    <property type="match status" value="1"/>
</dbReference>
<reference evidence="2 3" key="1">
    <citation type="journal article" date="2024" name="Front. Microbiol.">
        <title>Novel thermophilic genera Geochorda gen. nov. and Carboxydochorda gen. nov. from the deep terrestrial subsurface reveal the ecophysiological diversity in the class Limnochordia.</title>
        <authorList>
            <person name="Karnachuk O.V."/>
            <person name="Lukina A.P."/>
            <person name="Avakyan M.R."/>
            <person name="Kadnikov V.V."/>
            <person name="Begmatov S."/>
            <person name="Beletsky A.V."/>
            <person name="Vlasova K.G."/>
            <person name="Novikov A.A."/>
            <person name="Shcherbakova V.A."/>
            <person name="Mardanov A.V."/>
            <person name="Ravin N.V."/>
        </authorList>
    </citation>
    <scope>NUCLEOTIDE SEQUENCE [LARGE SCALE GENOMIC DNA]</scope>
    <source>
        <strain evidence="2 3">L945</strain>
    </source>
</reference>
<dbReference type="Proteomes" id="UP001332192">
    <property type="component" value="Chromosome"/>
</dbReference>
<dbReference type="Pfam" id="PF13416">
    <property type="entry name" value="SBP_bac_8"/>
    <property type="match status" value="1"/>
</dbReference>
<keyword evidence="3" id="KW-1185">Reference proteome</keyword>
<evidence type="ECO:0000256" key="1">
    <source>
        <dbReference type="ARBA" id="ARBA00022729"/>
    </source>
</evidence>
<accession>A0ABZ1BY04</accession>
<name>A0ABZ1BY04_9FIRM</name>
<dbReference type="InterPro" id="IPR001188">
    <property type="entry name" value="Sperm_putr-bd"/>
</dbReference>
<sequence>MQNKGLRRLRWPLAGALALGMSLVSFSAWGAGSLAVSTWGFNLDLINKNITQPFEKATGVRISYELGNNSDRFTKLMVRKGNPNVDVVHLTDDFAARAVKEGLLQPIDVSRLSNYDQIYDWAKDPVGGHYAVGYTVQDYGIVYRTDKIKTPITSWKDLWRDDLAGHISLPDITTTQGPATVVMASRAWGGSEKDVDVGFARLKALRDNVVTFYNRSSQLVTLFQQGEVWAAPVLRIAWGQLLETGLPLRWVAPKEGSVGFVNVLGIVKGTRNLDAAYRYVDFLLSEQVQKAEALDLVDSPVNRKVELPPDKAKLLTYGQDNIEKLIFLDPNYLLQAREQWVDRWNREIAF</sequence>